<proteinExistence type="predicted"/>
<protein>
    <submittedName>
        <fullName evidence="3">Uncharacterized protein</fullName>
    </submittedName>
</protein>
<gene>
    <name evidence="3" type="ORF">FGO68_gene17606</name>
</gene>
<feature type="transmembrane region" description="Helical" evidence="1">
    <location>
        <begin position="39"/>
        <end position="61"/>
    </location>
</feature>
<keyword evidence="1" id="KW-1133">Transmembrane helix</keyword>
<feature type="signal peptide" evidence="2">
    <location>
        <begin position="1"/>
        <end position="21"/>
    </location>
</feature>
<evidence type="ECO:0000313" key="4">
    <source>
        <dbReference type="Proteomes" id="UP000785679"/>
    </source>
</evidence>
<reference evidence="3" key="1">
    <citation type="submission" date="2019-06" db="EMBL/GenBank/DDBJ databases">
        <authorList>
            <person name="Zheng W."/>
        </authorList>
    </citation>
    <scope>NUCLEOTIDE SEQUENCE</scope>
    <source>
        <strain evidence="3">QDHG01</strain>
    </source>
</reference>
<keyword evidence="1" id="KW-0472">Membrane</keyword>
<keyword evidence="2" id="KW-0732">Signal</keyword>
<feature type="chain" id="PRO_5035291027" evidence="2">
    <location>
        <begin position="22"/>
        <end position="67"/>
    </location>
</feature>
<evidence type="ECO:0000313" key="3">
    <source>
        <dbReference type="EMBL" id="TNV85717.1"/>
    </source>
</evidence>
<keyword evidence="4" id="KW-1185">Reference proteome</keyword>
<dbReference type="AlphaFoldDB" id="A0A8J8P0K7"/>
<dbReference type="EMBL" id="RRYP01001605">
    <property type="protein sequence ID" value="TNV85717.1"/>
    <property type="molecule type" value="Genomic_DNA"/>
</dbReference>
<organism evidence="3 4">
    <name type="scientific">Halteria grandinella</name>
    <dbReference type="NCBI Taxonomy" id="5974"/>
    <lineage>
        <taxon>Eukaryota</taxon>
        <taxon>Sar</taxon>
        <taxon>Alveolata</taxon>
        <taxon>Ciliophora</taxon>
        <taxon>Intramacronucleata</taxon>
        <taxon>Spirotrichea</taxon>
        <taxon>Stichotrichia</taxon>
        <taxon>Sporadotrichida</taxon>
        <taxon>Halteriidae</taxon>
        <taxon>Halteria</taxon>
    </lineage>
</organism>
<evidence type="ECO:0000256" key="2">
    <source>
        <dbReference type="SAM" id="SignalP"/>
    </source>
</evidence>
<evidence type="ECO:0000256" key="1">
    <source>
        <dbReference type="SAM" id="Phobius"/>
    </source>
</evidence>
<accession>A0A8J8P0K7</accession>
<name>A0A8J8P0K7_HALGN</name>
<comment type="caution">
    <text evidence="3">The sequence shown here is derived from an EMBL/GenBank/DDBJ whole genome shotgun (WGS) entry which is preliminary data.</text>
</comment>
<keyword evidence="1" id="KW-0812">Transmembrane</keyword>
<sequence length="67" mass="7489">MNTSCLSLIVTFFLGVVGCFSSSSMQVFCDWEQQLSESSYLILAERGVDSFSLVGAFAFLMKEFRQV</sequence>
<dbReference type="Proteomes" id="UP000785679">
    <property type="component" value="Unassembled WGS sequence"/>
</dbReference>